<accession>A0ACC4CKT0</accession>
<proteinExistence type="predicted"/>
<evidence type="ECO:0000313" key="2">
    <source>
        <dbReference type="Proteomes" id="UP000309997"/>
    </source>
</evidence>
<keyword evidence="2" id="KW-1185">Reference proteome</keyword>
<evidence type="ECO:0000313" key="1">
    <source>
        <dbReference type="EMBL" id="KAL3598222.1"/>
    </source>
</evidence>
<protein>
    <submittedName>
        <fullName evidence="1">Uncharacterized protein</fullName>
    </submittedName>
</protein>
<dbReference type="Proteomes" id="UP000309997">
    <property type="component" value="Unassembled WGS sequence"/>
</dbReference>
<comment type="caution">
    <text evidence="1">The sequence shown here is derived from an EMBL/GenBank/DDBJ whole genome shotgun (WGS) entry which is preliminary data.</text>
</comment>
<gene>
    <name evidence="1" type="ORF">D5086_006140</name>
</gene>
<dbReference type="EMBL" id="RCHU02000003">
    <property type="protein sequence ID" value="KAL3598222.1"/>
    <property type="molecule type" value="Genomic_DNA"/>
</dbReference>
<sequence>MANLVVKGGSRPPWVGLAAALWVEIAAGNAYNFPLYSPALKSVMGLNQQQLTMLGVANDIGENVGLLPGMACNKFPPWAVLSVGVLACFLGYGVLWLVVVLGEVDFERIQLSMELYLLLYHCFIMGFDVFPILVDQIRGLITFCFMSLVDHQALLWLALVIATNSNAWFGTAVVVTNMRNFPLSRGTVSGILKGYAGISAAVYTVVYSLVLKGSASNLLLFLTLVIPILCLAMMYFIRPCTPASGEDSSEHVHFLFTQAAVILLAIYLLATAIIETVVSLSDAVSYILAAIVVIFLISPLAIPVKMTIFPSRPKKNLPSDSSDHLVLGEGETTPTDPLLTPSSSVTSLGSFYENDDASDVEILLAMGEGAVKKKRRPKRGEDFKIREALIKADFWLLWVVYFLGVGSGVTILNNLAQIGVAFGLEDTTILLALFSFCNFVGRIGSGAISEHFVRSRTIPRTLLMTCAHIIMAVTFIPFALALDGILYTATALLGISYGILYAVMVPTASELFGLRHFGLIYNFLLLGNPVGALLFSGVLAGYVYDTETARQGSSTCLGPDCFKVTFLALAGFCGLGTVISIILTVRIWPVYQMLYSGGSYNLPQNLGH</sequence>
<organism evidence="1 2">
    <name type="scientific">Populus alba</name>
    <name type="common">White poplar</name>
    <dbReference type="NCBI Taxonomy" id="43335"/>
    <lineage>
        <taxon>Eukaryota</taxon>
        <taxon>Viridiplantae</taxon>
        <taxon>Streptophyta</taxon>
        <taxon>Embryophyta</taxon>
        <taxon>Tracheophyta</taxon>
        <taxon>Spermatophyta</taxon>
        <taxon>Magnoliopsida</taxon>
        <taxon>eudicotyledons</taxon>
        <taxon>Gunneridae</taxon>
        <taxon>Pentapetalae</taxon>
        <taxon>rosids</taxon>
        <taxon>fabids</taxon>
        <taxon>Malpighiales</taxon>
        <taxon>Salicaceae</taxon>
        <taxon>Saliceae</taxon>
        <taxon>Populus</taxon>
    </lineage>
</organism>
<name>A0ACC4CKT0_POPAL</name>
<reference evidence="1 2" key="1">
    <citation type="journal article" date="2024" name="Plant Biotechnol. J.">
        <title>Genome and CRISPR/Cas9 system of a widespread forest tree (Populus alba) in the world.</title>
        <authorList>
            <person name="Liu Y.J."/>
            <person name="Jiang P.F."/>
            <person name="Han X.M."/>
            <person name="Li X.Y."/>
            <person name="Wang H.M."/>
            <person name="Wang Y.J."/>
            <person name="Wang X.X."/>
            <person name="Zeng Q.Y."/>
        </authorList>
    </citation>
    <scope>NUCLEOTIDE SEQUENCE [LARGE SCALE GENOMIC DNA]</scope>
    <source>
        <strain evidence="2">cv. PAL-ZL1</strain>
    </source>
</reference>